<dbReference type="SUPFAM" id="SSF56235">
    <property type="entry name" value="N-terminal nucleophile aminohydrolases (Ntn hydrolases)"/>
    <property type="match status" value="1"/>
</dbReference>
<dbReference type="InterPro" id="IPR029055">
    <property type="entry name" value="Ntn_hydrolases_N"/>
</dbReference>
<accession>A0A917D144</accession>
<dbReference type="AlphaFoldDB" id="A0A917D144"/>
<sequence length="291" mass="32790">MTVPGCTIAAIRSAERYLLASNSDNPWDTRTKVRLAKGKHWKYIGTELVCPDDSLPWSNMVTRGINEKGIAFTFAYVDCNPELYQGGIGFKDFGDHILGSFQTLEEIEQYVQQNPVQVHGNFLFADDRGNLLVSEIHPARKHFEWNPGHTVIRTNHFLNLPFANDQEIAETCSVVRYQSGMYKLSQNESNDQDHFGCLKTLLSNHYLREQGSHWGGSTCNHGEKVGTVSSEILDPANRELQYCYGPPCGEGAEMQGWGRYVPFKLNEWTGEETTALTTLDGNTLHEGDHRC</sequence>
<organism evidence="2 3">
    <name type="scientific">Paenibacillus abyssi</name>
    <dbReference type="NCBI Taxonomy" id="1340531"/>
    <lineage>
        <taxon>Bacteria</taxon>
        <taxon>Bacillati</taxon>
        <taxon>Bacillota</taxon>
        <taxon>Bacilli</taxon>
        <taxon>Bacillales</taxon>
        <taxon>Paenibacillaceae</taxon>
        <taxon>Paenibacillus</taxon>
    </lineage>
</organism>
<dbReference type="Pfam" id="PF03417">
    <property type="entry name" value="AAT"/>
    <property type="match status" value="1"/>
</dbReference>
<dbReference type="InterPro" id="IPR005079">
    <property type="entry name" value="Peptidase_C45_hydrolase"/>
</dbReference>
<gene>
    <name evidence="2" type="ORF">GCM10010916_23460</name>
</gene>
<protein>
    <recommendedName>
        <fullName evidence="1">Peptidase C45 hydrolase domain-containing protein</fullName>
    </recommendedName>
</protein>
<evidence type="ECO:0000259" key="1">
    <source>
        <dbReference type="Pfam" id="PF03417"/>
    </source>
</evidence>
<reference evidence="2" key="2">
    <citation type="submission" date="2020-09" db="EMBL/GenBank/DDBJ databases">
        <authorList>
            <person name="Sun Q."/>
            <person name="Zhou Y."/>
        </authorList>
    </citation>
    <scope>NUCLEOTIDE SEQUENCE</scope>
    <source>
        <strain evidence="2">CGMCC 1.12987</strain>
    </source>
</reference>
<dbReference type="RefSeq" id="WP_188531255.1">
    <property type="nucleotide sequence ID" value="NZ_BMGR01000007.1"/>
</dbReference>
<comment type="caution">
    <text evidence="2">The sequence shown here is derived from an EMBL/GenBank/DDBJ whole genome shotgun (WGS) entry which is preliminary data.</text>
</comment>
<keyword evidence="3" id="KW-1185">Reference proteome</keyword>
<dbReference type="EMBL" id="BMGR01000007">
    <property type="protein sequence ID" value="GGG05752.1"/>
    <property type="molecule type" value="Genomic_DNA"/>
</dbReference>
<dbReference type="Proteomes" id="UP000644756">
    <property type="component" value="Unassembled WGS sequence"/>
</dbReference>
<proteinExistence type="predicted"/>
<evidence type="ECO:0000313" key="3">
    <source>
        <dbReference type="Proteomes" id="UP000644756"/>
    </source>
</evidence>
<name>A0A917D144_9BACL</name>
<dbReference type="Gene3D" id="3.60.60.10">
    <property type="entry name" value="Penicillin V Acylase, Chain A"/>
    <property type="match status" value="1"/>
</dbReference>
<reference evidence="2" key="1">
    <citation type="journal article" date="2014" name="Int. J. Syst. Evol. Microbiol.">
        <title>Complete genome sequence of Corynebacterium casei LMG S-19264T (=DSM 44701T), isolated from a smear-ripened cheese.</title>
        <authorList>
            <consortium name="US DOE Joint Genome Institute (JGI-PGF)"/>
            <person name="Walter F."/>
            <person name="Albersmeier A."/>
            <person name="Kalinowski J."/>
            <person name="Ruckert C."/>
        </authorList>
    </citation>
    <scope>NUCLEOTIDE SEQUENCE</scope>
    <source>
        <strain evidence="2">CGMCC 1.12987</strain>
    </source>
</reference>
<feature type="domain" description="Peptidase C45 hydrolase" evidence="1">
    <location>
        <begin position="59"/>
        <end position="245"/>
    </location>
</feature>
<evidence type="ECO:0000313" key="2">
    <source>
        <dbReference type="EMBL" id="GGG05752.1"/>
    </source>
</evidence>